<dbReference type="EMBL" id="CM037162">
    <property type="protein sequence ID" value="KAH7864106.1"/>
    <property type="molecule type" value="Genomic_DNA"/>
</dbReference>
<gene>
    <name evidence="1" type="ORF">Vadar_025842</name>
</gene>
<evidence type="ECO:0000313" key="1">
    <source>
        <dbReference type="EMBL" id="KAH7864106.1"/>
    </source>
</evidence>
<keyword evidence="2" id="KW-1185">Reference proteome</keyword>
<name>A0ACB7ZFA1_9ERIC</name>
<accession>A0ACB7ZFA1</accession>
<evidence type="ECO:0000313" key="2">
    <source>
        <dbReference type="Proteomes" id="UP000828048"/>
    </source>
</evidence>
<reference evidence="1 2" key="1">
    <citation type="journal article" date="2021" name="Hortic Res">
        <title>High-quality reference genome and annotation aids understanding of berry development for evergreen blueberry (Vaccinium darrowii).</title>
        <authorList>
            <person name="Yu J."/>
            <person name="Hulse-Kemp A.M."/>
            <person name="Babiker E."/>
            <person name="Staton M."/>
        </authorList>
    </citation>
    <scope>NUCLEOTIDE SEQUENCE [LARGE SCALE GENOMIC DNA]</scope>
    <source>
        <strain evidence="2">cv. NJ 8807/NJ 8810</strain>
        <tissue evidence="1">Young leaf</tissue>
    </source>
</reference>
<organism evidence="1 2">
    <name type="scientific">Vaccinium darrowii</name>
    <dbReference type="NCBI Taxonomy" id="229202"/>
    <lineage>
        <taxon>Eukaryota</taxon>
        <taxon>Viridiplantae</taxon>
        <taxon>Streptophyta</taxon>
        <taxon>Embryophyta</taxon>
        <taxon>Tracheophyta</taxon>
        <taxon>Spermatophyta</taxon>
        <taxon>Magnoliopsida</taxon>
        <taxon>eudicotyledons</taxon>
        <taxon>Gunneridae</taxon>
        <taxon>Pentapetalae</taxon>
        <taxon>asterids</taxon>
        <taxon>Ericales</taxon>
        <taxon>Ericaceae</taxon>
        <taxon>Vaccinioideae</taxon>
        <taxon>Vaccinieae</taxon>
        <taxon>Vaccinium</taxon>
    </lineage>
</organism>
<dbReference type="Proteomes" id="UP000828048">
    <property type="component" value="Chromosome 12"/>
</dbReference>
<sequence length="102" mass="11295">MWEAASRRRLEIEQVSLAHWVKQCMVEGTLDIVIDPFVRGQIAPQCLDNFAKLAKACLEQSSKNQPTMGGVLKRLELTLVCQTNYCHGRESDDSGSSSALNA</sequence>
<protein>
    <submittedName>
        <fullName evidence="1">Uncharacterized protein</fullName>
    </submittedName>
</protein>
<proteinExistence type="predicted"/>
<comment type="caution">
    <text evidence="1">The sequence shown here is derived from an EMBL/GenBank/DDBJ whole genome shotgun (WGS) entry which is preliminary data.</text>
</comment>